<evidence type="ECO:0000313" key="3">
    <source>
        <dbReference type="Proteomes" id="UP000322077"/>
    </source>
</evidence>
<comment type="caution">
    <text evidence="2">The sequence shown here is derived from an EMBL/GenBank/DDBJ whole genome shotgun (WGS) entry which is preliminary data.</text>
</comment>
<feature type="domain" description="ChrR-like cupin" evidence="1">
    <location>
        <begin position="12"/>
        <end position="108"/>
    </location>
</feature>
<proteinExistence type="predicted"/>
<evidence type="ECO:0000313" key="2">
    <source>
        <dbReference type="EMBL" id="TZG29226.1"/>
    </source>
</evidence>
<dbReference type="SUPFAM" id="SSF51182">
    <property type="entry name" value="RmlC-like cupins"/>
    <property type="match status" value="2"/>
</dbReference>
<evidence type="ECO:0000259" key="1">
    <source>
        <dbReference type="Pfam" id="PF12973"/>
    </source>
</evidence>
<dbReference type="InterPro" id="IPR011051">
    <property type="entry name" value="RmlC_Cupin_sf"/>
</dbReference>
<dbReference type="Proteomes" id="UP000322077">
    <property type="component" value="Unassembled WGS sequence"/>
</dbReference>
<accession>A0A5D9CD08</accession>
<dbReference type="AlphaFoldDB" id="A0A5D9CD08"/>
<dbReference type="Gene3D" id="2.60.120.10">
    <property type="entry name" value="Jelly Rolls"/>
    <property type="match status" value="2"/>
</dbReference>
<reference evidence="2 3" key="1">
    <citation type="submission" date="2019-08" db="EMBL/GenBank/DDBJ databases">
        <authorList>
            <person name="Wang G."/>
            <person name="Xu Z."/>
        </authorList>
    </citation>
    <scope>NUCLEOTIDE SEQUENCE [LARGE SCALE GENOMIC DNA]</scope>
    <source>
        <strain evidence="2 3">ZX</strain>
    </source>
</reference>
<protein>
    <recommendedName>
        <fullName evidence="1">ChrR-like cupin domain-containing protein</fullName>
    </recommendedName>
</protein>
<organism evidence="2 3">
    <name type="scientific">Sphingomonas montanisoli</name>
    <dbReference type="NCBI Taxonomy" id="2606412"/>
    <lineage>
        <taxon>Bacteria</taxon>
        <taxon>Pseudomonadati</taxon>
        <taxon>Pseudomonadota</taxon>
        <taxon>Alphaproteobacteria</taxon>
        <taxon>Sphingomonadales</taxon>
        <taxon>Sphingomonadaceae</taxon>
        <taxon>Sphingomonas</taxon>
    </lineage>
</organism>
<dbReference type="Pfam" id="PF12973">
    <property type="entry name" value="Cupin_7"/>
    <property type="match status" value="1"/>
</dbReference>
<gene>
    <name evidence="2" type="ORF">FYJ91_03575</name>
</gene>
<dbReference type="InterPro" id="IPR025979">
    <property type="entry name" value="ChrR-like_cupin_dom"/>
</dbReference>
<sequence>MMRKTEKPLQRVRASEMPWEPLGKHGLRRRLLGLDEATGHVTSIVGIPENWRGGGVAHYHDAVEEVFILEGSVTLDDVHYWKEGDYFYRPAHIVHGHDEKSHIGAMALTRSDGVLVLNLVHEPAEPKEYPLPESNDPRGHVFSLPVADVAAGPDAAFPAEWGIKPLSADPVSGARTLIAEIPAGWQGTAPVLGADWEAFILAGSVDGTAGDFVPQDYTSGEADTPLLGATGSAKGCTVLVWQFGRQ</sequence>
<dbReference type="EMBL" id="VTOU01000001">
    <property type="protein sequence ID" value="TZG29226.1"/>
    <property type="molecule type" value="Genomic_DNA"/>
</dbReference>
<dbReference type="InterPro" id="IPR014710">
    <property type="entry name" value="RmlC-like_jellyroll"/>
</dbReference>
<name>A0A5D9CD08_9SPHN</name>
<keyword evidence="3" id="KW-1185">Reference proteome</keyword>